<accession>A0ABU9DCG6</accession>
<proteinExistence type="inferred from homology"/>
<dbReference type="EMBL" id="JBBPCC010000001">
    <property type="protein sequence ID" value="MEK8126529.1"/>
    <property type="molecule type" value="Genomic_DNA"/>
</dbReference>
<protein>
    <submittedName>
        <fullName evidence="5">ABC transporter substrate-binding protein</fullName>
    </submittedName>
</protein>
<evidence type="ECO:0000256" key="2">
    <source>
        <dbReference type="SAM" id="MobiDB-lite"/>
    </source>
</evidence>
<evidence type="ECO:0000256" key="1">
    <source>
        <dbReference type="ARBA" id="ARBA00010742"/>
    </source>
</evidence>
<dbReference type="InterPro" id="IPR001638">
    <property type="entry name" value="Solute-binding_3/MltF_N"/>
</dbReference>
<dbReference type="PANTHER" id="PTHR30024:SF48">
    <property type="entry name" value="ABC TRANSPORTER SUBSTRATE-BINDING PROTEIN"/>
    <property type="match status" value="1"/>
</dbReference>
<keyword evidence="6" id="KW-1185">Reference proteome</keyword>
<organism evidence="5 6">
    <name type="scientific">Paenibacillus filicis</name>
    <dbReference type="NCBI Taxonomy" id="669464"/>
    <lineage>
        <taxon>Bacteria</taxon>
        <taxon>Bacillati</taxon>
        <taxon>Bacillota</taxon>
        <taxon>Bacilli</taxon>
        <taxon>Bacillales</taxon>
        <taxon>Paenibacillaceae</taxon>
        <taxon>Paenibacillus</taxon>
    </lineage>
</organism>
<gene>
    <name evidence="5" type="ORF">WMW72_01230</name>
</gene>
<dbReference type="Pfam" id="PF09084">
    <property type="entry name" value="NMT1"/>
    <property type="match status" value="1"/>
</dbReference>
<dbReference type="RefSeq" id="WP_341413584.1">
    <property type="nucleotide sequence ID" value="NZ_JBBPCC010000001.1"/>
</dbReference>
<dbReference type="PANTHER" id="PTHR30024">
    <property type="entry name" value="ALIPHATIC SULFONATES-BINDING PROTEIN-RELATED"/>
    <property type="match status" value="1"/>
</dbReference>
<feature type="signal peptide" evidence="3">
    <location>
        <begin position="1"/>
        <end position="21"/>
    </location>
</feature>
<comment type="similarity">
    <text evidence="1">Belongs to the bacterial solute-binding protein SsuA/TauA family.</text>
</comment>
<feature type="compositionally biased region" description="Low complexity" evidence="2">
    <location>
        <begin position="39"/>
        <end position="53"/>
    </location>
</feature>
<evidence type="ECO:0000259" key="4">
    <source>
        <dbReference type="SMART" id="SM00062"/>
    </source>
</evidence>
<dbReference type="InterPro" id="IPR015168">
    <property type="entry name" value="SsuA/THI5"/>
</dbReference>
<evidence type="ECO:0000313" key="5">
    <source>
        <dbReference type="EMBL" id="MEK8126529.1"/>
    </source>
</evidence>
<dbReference type="SMART" id="SM00062">
    <property type="entry name" value="PBPb"/>
    <property type="match status" value="1"/>
</dbReference>
<feature type="chain" id="PRO_5046788132" evidence="3">
    <location>
        <begin position="22"/>
        <end position="358"/>
    </location>
</feature>
<comment type="caution">
    <text evidence="5">The sequence shown here is derived from an EMBL/GenBank/DDBJ whole genome shotgun (WGS) entry which is preliminary data.</text>
</comment>
<name>A0ABU9DCG6_9BACL</name>
<feature type="region of interest" description="Disordered" evidence="2">
    <location>
        <begin position="29"/>
        <end position="53"/>
    </location>
</feature>
<dbReference type="Gene3D" id="3.40.190.10">
    <property type="entry name" value="Periplasmic binding protein-like II"/>
    <property type="match status" value="2"/>
</dbReference>
<dbReference type="SUPFAM" id="SSF53850">
    <property type="entry name" value="Periplasmic binding protein-like II"/>
    <property type="match status" value="1"/>
</dbReference>
<dbReference type="PROSITE" id="PS51257">
    <property type="entry name" value="PROKAR_LIPOPROTEIN"/>
    <property type="match status" value="1"/>
</dbReference>
<dbReference type="Proteomes" id="UP001469365">
    <property type="component" value="Unassembled WGS sequence"/>
</dbReference>
<reference evidence="5 6" key="1">
    <citation type="submission" date="2024-04" db="EMBL/GenBank/DDBJ databases">
        <title>draft genome sequnece of Paenibacillus filicis.</title>
        <authorList>
            <person name="Kim D.-U."/>
        </authorList>
    </citation>
    <scope>NUCLEOTIDE SEQUENCE [LARGE SCALE GENOMIC DNA]</scope>
    <source>
        <strain evidence="5 6">KACC14197</strain>
    </source>
</reference>
<keyword evidence="3" id="KW-0732">Signal</keyword>
<evidence type="ECO:0000256" key="3">
    <source>
        <dbReference type="SAM" id="SignalP"/>
    </source>
</evidence>
<evidence type="ECO:0000313" key="6">
    <source>
        <dbReference type="Proteomes" id="UP001469365"/>
    </source>
</evidence>
<feature type="domain" description="Solute-binding protein family 3/N-terminal" evidence="4">
    <location>
        <begin position="59"/>
        <end position="281"/>
    </location>
</feature>
<sequence length="358" mass="38025">MFRFRKLAVQTVISLFVIMLAAGCSSKPAPQEAAKSEKPASAPASGTAASSSPDLSKVTLRVGQTGWSSWELGFKEAGLSDTPYKVQYSVFQGGNLQLEAMAANNLDLGSTSEIPPIFASLAANGGNFKIIASFESTTLNQELVVPKGSPIKSVADLKGKKVAYVNATTAHYFLVKMLQSAGLSWTDIDAVSLSTSDGLSALLGGKVDALASYGNAIISARQNGATQLASAKDILSGNFLYASTPEAINDPAKHAAIVDFLSRLDKFYAWTRNNQQKWAEITATNTKQPVEQALDTLKKGEAQRPSKLSSNYEKAIASQQDVADTLAGVGLLKNKIDVSSTWSKAFEEELKKITSSSK</sequence>
<dbReference type="CDD" id="cd13558">
    <property type="entry name" value="PBP2_SsuA_like_2"/>
    <property type="match status" value="1"/>
</dbReference>